<feature type="compositionally biased region" description="Polar residues" evidence="1">
    <location>
        <begin position="52"/>
        <end position="63"/>
    </location>
</feature>
<feature type="region of interest" description="Disordered" evidence="1">
    <location>
        <begin position="1"/>
        <end position="70"/>
    </location>
</feature>
<dbReference type="EMBL" id="CABPSA010000004">
    <property type="protein sequence ID" value="VVE10311.1"/>
    <property type="molecule type" value="Genomic_DNA"/>
</dbReference>
<reference evidence="2 3" key="1">
    <citation type="submission" date="2019-08" db="EMBL/GenBank/DDBJ databases">
        <authorList>
            <person name="Peeters C."/>
        </authorList>
    </citation>
    <scope>NUCLEOTIDE SEQUENCE [LARGE SCALE GENOMIC DNA]</scope>
    <source>
        <strain evidence="2 3">LMG 31010</strain>
    </source>
</reference>
<dbReference type="AlphaFoldDB" id="A0A5E4VDV5"/>
<dbReference type="Proteomes" id="UP000343335">
    <property type="component" value="Unassembled WGS sequence"/>
</dbReference>
<feature type="compositionally biased region" description="Low complexity" evidence="1">
    <location>
        <begin position="22"/>
        <end position="51"/>
    </location>
</feature>
<dbReference type="RefSeq" id="WP_150664629.1">
    <property type="nucleotide sequence ID" value="NZ_CABPSA010000004.1"/>
</dbReference>
<sequence>MEELNQQQPGAEVAQPGEPVGATERASSETTATASSGADAQPDADGQAPASNASSDESPTDSGGDSKPDALAVARGTVSVGDIFSVVVRESHVTVIGRDAYVIIKDNETIPNVS</sequence>
<evidence type="ECO:0000313" key="3">
    <source>
        <dbReference type="Proteomes" id="UP000343335"/>
    </source>
</evidence>
<name>A0A5E4VDV5_9BURK</name>
<gene>
    <name evidence="2" type="ORF">PCO31010_02613</name>
</gene>
<organism evidence="2 3">
    <name type="scientific">Pandoraea commovens</name>
    <dbReference type="NCBI Taxonomy" id="2508289"/>
    <lineage>
        <taxon>Bacteria</taxon>
        <taxon>Pseudomonadati</taxon>
        <taxon>Pseudomonadota</taxon>
        <taxon>Betaproteobacteria</taxon>
        <taxon>Burkholderiales</taxon>
        <taxon>Burkholderiaceae</taxon>
        <taxon>Pandoraea</taxon>
    </lineage>
</organism>
<proteinExistence type="predicted"/>
<accession>A0A5E4VDV5</accession>
<protein>
    <submittedName>
        <fullName evidence="2">Uncharacterized protein</fullName>
    </submittedName>
</protein>
<evidence type="ECO:0000256" key="1">
    <source>
        <dbReference type="SAM" id="MobiDB-lite"/>
    </source>
</evidence>
<evidence type="ECO:0000313" key="2">
    <source>
        <dbReference type="EMBL" id="VVE10311.1"/>
    </source>
</evidence>